<reference evidence="2" key="1">
    <citation type="journal article" date="2022" name="bioRxiv">
        <title>Sequencing and chromosome-scale assembly of the giantPleurodeles waltlgenome.</title>
        <authorList>
            <person name="Brown T."/>
            <person name="Elewa A."/>
            <person name="Iarovenko S."/>
            <person name="Subramanian E."/>
            <person name="Araus A.J."/>
            <person name="Petzold A."/>
            <person name="Susuki M."/>
            <person name="Suzuki K.-i.T."/>
            <person name="Hayashi T."/>
            <person name="Toyoda A."/>
            <person name="Oliveira C."/>
            <person name="Osipova E."/>
            <person name="Leigh N.D."/>
            <person name="Simon A."/>
            <person name="Yun M.H."/>
        </authorList>
    </citation>
    <scope>NUCLEOTIDE SEQUENCE</scope>
    <source>
        <strain evidence="2">20211129_DDA</strain>
        <tissue evidence="2">Liver</tissue>
    </source>
</reference>
<keyword evidence="3" id="KW-1185">Reference proteome</keyword>
<organism evidence="2 3">
    <name type="scientific">Pleurodeles waltl</name>
    <name type="common">Iberian ribbed newt</name>
    <dbReference type="NCBI Taxonomy" id="8319"/>
    <lineage>
        <taxon>Eukaryota</taxon>
        <taxon>Metazoa</taxon>
        <taxon>Chordata</taxon>
        <taxon>Craniata</taxon>
        <taxon>Vertebrata</taxon>
        <taxon>Euteleostomi</taxon>
        <taxon>Amphibia</taxon>
        <taxon>Batrachia</taxon>
        <taxon>Caudata</taxon>
        <taxon>Salamandroidea</taxon>
        <taxon>Salamandridae</taxon>
        <taxon>Pleurodelinae</taxon>
        <taxon>Pleurodeles</taxon>
    </lineage>
</organism>
<accession>A0AAV7WGX0</accession>
<sequence length="166" mass="17698">MGAQTLGGGFMANEPAGLLMGVSRAGVRSLTVNTSSLDTDQGTWRGFRGQRAPETGGRETRAARECGTRPEPSRERPPPHWASASLPSRGIHALLAHSFLALTEQPLPSRVLATELWVSLGNVTVLMDGYRIAPTRTACVKQLHRVVLATGGRQTAGGSVLWVCSR</sequence>
<gene>
    <name evidence="2" type="ORF">NDU88_007171</name>
</gene>
<proteinExistence type="predicted"/>
<protein>
    <submittedName>
        <fullName evidence="2">Uncharacterized protein</fullName>
    </submittedName>
</protein>
<name>A0AAV7WGX0_PLEWA</name>
<evidence type="ECO:0000256" key="1">
    <source>
        <dbReference type="SAM" id="MobiDB-lite"/>
    </source>
</evidence>
<feature type="region of interest" description="Disordered" evidence="1">
    <location>
        <begin position="41"/>
        <end position="84"/>
    </location>
</feature>
<dbReference type="EMBL" id="JANPWB010000002">
    <property type="protein sequence ID" value="KAJ1211823.1"/>
    <property type="molecule type" value="Genomic_DNA"/>
</dbReference>
<feature type="compositionally biased region" description="Basic and acidic residues" evidence="1">
    <location>
        <begin position="56"/>
        <end position="78"/>
    </location>
</feature>
<dbReference type="Proteomes" id="UP001066276">
    <property type="component" value="Chromosome 1_2"/>
</dbReference>
<comment type="caution">
    <text evidence="2">The sequence shown here is derived from an EMBL/GenBank/DDBJ whole genome shotgun (WGS) entry which is preliminary data.</text>
</comment>
<dbReference type="AlphaFoldDB" id="A0AAV7WGX0"/>
<evidence type="ECO:0000313" key="2">
    <source>
        <dbReference type="EMBL" id="KAJ1211823.1"/>
    </source>
</evidence>
<evidence type="ECO:0000313" key="3">
    <source>
        <dbReference type="Proteomes" id="UP001066276"/>
    </source>
</evidence>